<keyword evidence="1" id="KW-1133">Transmembrane helix</keyword>
<dbReference type="EMBL" id="LAVV01008229">
    <property type="protein sequence ID" value="KNZ53387.1"/>
    <property type="molecule type" value="Genomic_DNA"/>
</dbReference>
<evidence type="ECO:0000313" key="3">
    <source>
        <dbReference type="Proteomes" id="UP000037035"/>
    </source>
</evidence>
<feature type="transmembrane region" description="Helical" evidence="1">
    <location>
        <begin position="75"/>
        <end position="99"/>
    </location>
</feature>
<feature type="transmembrane region" description="Helical" evidence="1">
    <location>
        <begin position="368"/>
        <end position="392"/>
    </location>
</feature>
<keyword evidence="3" id="KW-1185">Reference proteome</keyword>
<sequence>MPGLGLAVLYNPGWYGISSAKPGDLWGSSTSSRISFYCLPGFSLFGLAQTCYTLNWAEYSLLWMVKTSPVFRAETCCYVSGILLASIPSFGGALIAFRVSSNASNQWFWCKDVQKTLNLFWIFYIHVLIRPQTTFMFLYVEDLQQGFLSVKPSAFPKYPIQHSQARLESYLSDILCLFMKMKSGSNDSSSVCNDFKIVLKNSFNKNELRGEPLLKKTVSYFCWCCEFMISCCAGCLVTMNVRHYDDVMFHFLHAPCVLPTHNSCSAAGTYHVEILPTHCISHMTCSIFSENPPPCFIKPYLCIHRLNESEVFIKVCVKLVVHVYKIQHILQNEYVKIFYQNVYQTSSTCPTLKTSRWISRYTKLTSNILIIFSLLITFFSIISLLAEVLVLISKFLNVPFFPSLFSHTTDCSFSLLNTPPRLIPGSPGFLSPSCHSALSFSGNISPPHFLCTYTCTLPPPKPNLQERVYASGGEGDSKRVQRKWLCWRMFFPVQPFGKYKAPCYSRPDAVTHHSLKKIVTMFLPGSSMLYFPFHSFFFNFFPVSMLIISPPFVLCITGDEFCMKYTKSFFFVAGCICFDSSTLILISPYHQPPGREEKVPSTDCISHMGKQHRIFLVGSFKFTHLTGRQGLHLLCNKDSWEGGMAPINCQGDTSPVEWGEVQVLINSERGSCPCPAGVWVQSFSTKKRNNNFSAQGVVNGVKSSQAPIMKKCLNDWCQKEKRKNASLSPQPYPAGHPHIRWTVMKADHGLYESSGCLRQMPSRTERRLKCALRNWAVRKNVALIQTSHKLLISERYVTPHKRRIIE</sequence>
<feature type="transmembrane region" description="Helical" evidence="1">
    <location>
        <begin position="536"/>
        <end position="557"/>
    </location>
</feature>
<feature type="transmembrane region" description="Helical" evidence="1">
    <location>
        <begin position="119"/>
        <end position="140"/>
    </location>
</feature>
<accession>A0A0L6UYU6</accession>
<feature type="transmembrane region" description="Helical" evidence="1">
    <location>
        <begin position="34"/>
        <end position="54"/>
    </location>
</feature>
<name>A0A0L6UYU6_9BASI</name>
<organism evidence="2 3">
    <name type="scientific">Puccinia sorghi</name>
    <dbReference type="NCBI Taxonomy" id="27349"/>
    <lineage>
        <taxon>Eukaryota</taxon>
        <taxon>Fungi</taxon>
        <taxon>Dikarya</taxon>
        <taxon>Basidiomycota</taxon>
        <taxon>Pucciniomycotina</taxon>
        <taxon>Pucciniomycetes</taxon>
        <taxon>Pucciniales</taxon>
        <taxon>Pucciniaceae</taxon>
        <taxon>Puccinia</taxon>
    </lineage>
</organism>
<protein>
    <submittedName>
        <fullName evidence="2">Uncharacterized protein</fullName>
    </submittedName>
</protein>
<comment type="caution">
    <text evidence="2">The sequence shown here is derived from an EMBL/GenBank/DDBJ whole genome shotgun (WGS) entry which is preliminary data.</text>
</comment>
<evidence type="ECO:0000256" key="1">
    <source>
        <dbReference type="SAM" id="Phobius"/>
    </source>
</evidence>
<gene>
    <name evidence="2" type="ORF">VP01_3254g1</name>
</gene>
<keyword evidence="1" id="KW-0472">Membrane</keyword>
<feature type="transmembrane region" description="Helical" evidence="1">
    <location>
        <begin position="569"/>
        <end position="589"/>
    </location>
</feature>
<keyword evidence="1" id="KW-0812">Transmembrane</keyword>
<dbReference type="AlphaFoldDB" id="A0A0L6UYU6"/>
<proteinExistence type="predicted"/>
<dbReference type="Proteomes" id="UP000037035">
    <property type="component" value="Unassembled WGS sequence"/>
</dbReference>
<evidence type="ECO:0000313" key="2">
    <source>
        <dbReference type="EMBL" id="KNZ53387.1"/>
    </source>
</evidence>
<reference evidence="2 3" key="1">
    <citation type="submission" date="2015-08" db="EMBL/GenBank/DDBJ databases">
        <title>Next Generation Sequencing and Analysis of the Genome of Puccinia sorghi L Schw, the Causal Agent of Maize Common Rust.</title>
        <authorList>
            <person name="Rochi L."/>
            <person name="Burguener G."/>
            <person name="Darino M."/>
            <person name="Turjanski A."/>
            <person name="Kreff E."/>
            <person name="Dieguez M.J."/>
            <person name="Sacco F."/>
        </authorList>
    </citation>
    <scope>NUCLEOTIDE SEQUENCE [LARGE SCALE GENOMIC DNA]</scope>
    <source>
        <strain evidence="2 3">RO10H11247</strain>
    </source>
</reference>
<dbReference type="VEuPathDB" id="FungiDB:VP01_3254g1"/>